<feature type="region of interest" description="Disordered" evidence="1">
    <location>
        <begin position="56"/>
        <end position="85"/>
    </location>
</feature>
<protein>
    <submittedName>
        <fullName evidence="3">Uncharacterized protein</fullName>
    </submittedName>
</protein>
<accession>A0A0N4ZJZ2</accession>
<dbReference type="Proteomes" id="UP000038045">
    <property type="component" value="Unplaced"/>
</dbReference>
<evidence type="ECO:0000313" key="2">
    <source>
        <dbReference type="Proteomes" id="UP000038045"/>
    </source>
</evidence>
<dbReference type="AlphaFoldDB" id="A0A0N4ZJZ2"/>
<proteinExistence type="predicted"/>
<keyword evidence="2" id="KW-1185">Reference proteome</keyword>
<evidence type="ECO:0000313" key="3">
    <source>
        <dbReference type="WBParaSite" id="PTRK_0000843000.1"/>
    </source>
</evidence>
<dbReference type="WBParaSite" id="PTRK_0000843000.1">
    <property type="protein sequence ID" value="PTRK_0000843000.1"/>
    <property type="gene ID" value="PTRK_0000843000"/>
</dbReference>
<sequence>MIFAVTSANLYESNLGNDNAVVQNNLGGVSDSGHGEKYSLGNIILNSLSSFFGASKSKVTKKEHKKEKTPLPKDSEEYPDDSEDE</sequence>
<evidence type="ECO:0000256" key="1">
    <source>
        <dbReference type="SAM" id="MobiDB-lite"/>
    </source>
</evidence>
<feature type="compositionally biased region" description="Basic and acidic residues" evidence="1">
    <location>
        <begin position="66"/>
        <end position="76"/>
    </location>
</feature>
<name>A0A0N4ZJZ2_PARTI</name>
<organism evidence="2 3">
    <name type="scientific">Parastrongyloides trichosuri</name>
    <name type="common">Possum-specific nematode worm</name>
    <dbReference type="NCBI Taxonomy" id="131310"/>
    <lineage>
        <taxon>Eukaryota</taxon>
        <taxon>Metazoa</taxon>
        <taxon>Ecdysozoa</taxon>
        <taxon>Nematoda</taxon>
        <taxon>Chromadorea</taxon>
        <taxon>Rhabditida</taxon>
        <taxon>Tylenchina</taxon>
        <taxon>Panagrolaimomorpha</taxon>
        <taxon>Strongyloidoidea</taxon>
        <taxon>Strongyloididae</taxon>
        <taxon>Parastrongyloides</taxon>
    </lineage>
</organism>
<reference evidence="3" key="1">
    <citation type="submission" date="2017-02" db="UniProtKB">
        <authorList>
            <consortium name="WormBaseParasite"/>
        </authorList>
    </citation>
    <scope>IDENTIFICATION</scope>
</reference>